<sequence length="417" mass="47624">MVRSTPSAGPEHEVFTEWAKSQGIEINGVAPTRFPGQGVGLAAQRKIHAGELILRVPVKAMLSIESVPSAFRQKFPENIPLQGLLAAYLCCTEESREKYALWRAVWPSREDFEEFLPILWPQNLRGGSSDSAHSCPSLPPSISGSWNTIRKKSMRRKYTAEHQSILLQQESRLDKAYQIVKKVFEDIDKDLYTYYWLIANTRSFYFVPAGVSPPEDHNESMALCPFGDYFNHSAESGSKVTFNDEQYMFRTLRSYEKGEEIFTSYGNHSSDTLLAEYGFIPTENKWDALFLDDIVLKGLSSENIEDLSIDKYLGNYQITASGPCYRTEVVACMKYMNSDDWRSYILGYQPACFDQKKTNAIIAGWIREYIHEAEVAISRLTALQGSREFRGERRIEVIVTRWKQIAELCKQALRACE</sequence>
<dbReference type="STRING" id="1447875.A0A2B7WL16"/>
<dbReference type="PANTHER" id="PTHR13271:SF137">
    <property type="entry name" value="SET DOMAIN-CONTAINING PROTEIN"/>
    <property type="match status" value="1"/>
</dbReference>
<accession>A0A2B7WL16</accession>
<gene>
    <name evidence="2" type="ORF">AJ79_09243</name>
</gene>
<dbReference type="PANTHER" id="PTHR13271">
    <property type="entry name" value="UNCHARACTERIZED PUTATIVE METHYLTRANSFERASE"/>
    <property type="match status" value="1"/>
</dbReference>
<dbReference type="InterPro" id="IPR046341">
    <property type="entry name" value="SET_dom_sf"/>
</dbReference>
<dbReference type="PROSITE" id="PS50280">
    <property type="entry name" value="SET"/>
    <property type="match status" value="1"/>
</dbReference>
<evidence type="ECO:0000313" key="2">
    <source>
        <dbReference type="EMBL" id="PGG97312.1"/>
    </source>
</evidence>
<name>A0A2B7WL16_9EURO</name>
<reference evidence="2 3" key="1">
    <citation type="submission" date="2017-10" db="EMBL/GenBank/DDBJ databases">
        <title>Comparative genomics in systemic dimorphic fungi from Ajellomycetaceae.</title>
        <authorList>
            <person name="Munoz J.F."/>
            <person name="Mcewen J.G."/>
            <person name="Clay O.K."/>
            <person name="Cuomo C.A."/>
        </authorList>
    </citation>
    <scope>NUCLEOTIDE SEQUENCE [LARGE SCALE GENOMIC DNA]</scope>
    <source>
        <strain evidence="2 3">UAMH5409</strain>
    </source>
</reference>
<keyword evidence="3" id="KW-1185">Reference proteome</keyword>
<dbReference type="InterPro" id="IPR050600">
    <property type="entry name" value="SETD3_SETD6_MTase"/>
</dbReference>
<dbReference type="AlphaFoldDB" id="A0A2B7WL16"/>
<protein>
    <recommendedName>
        <fullName evidence="1">SET domain-containing protein</fullName>
    </recommendedName>
</protein>
<dbReference type="SUPFAM" id="SSF82199">
    <property type="entry name" value="SET domain"/>
    <property type="match status" value="1"/>
</dbReference>
<evidence type="ECO:0000259" key="1">
    <source>
        <dbReference type="PROSITE" id="PS50280"/>
    </source>
</evidence>
<evidence type="ECO:0000313" key="3">
    <source>
        <dbReference type="Proteomes" id="UP000223968"/>
    </source>
</evidence>
<organism evidence="2 3">
    <name type="scientific">Helicocarpus griseus UAMH5409</name>
    <dbReference type="NCBI Taxonomy" id="1447875"/>
    <lineage>
        <taxon>Eukaryota</taxon>
        <taxon>Fungi</taxon>
        <taxon>Dikarya</taxon>
        <taxon>Ascomycota</taxon>
        <taxon>Pezizomycotina</taxon>
        <taxon>Eurotiomycetes</taxon>
        <taxon>Eurotiomycetidae</taxon>
        <taxon>Onygenales</taxon>
        <taxon>Ajellomycetaceae</taxon>
        <taxon>Helicocarpus</taxon>
    </lineage>
</organism>
<dbReference type="Proteomes" id="UP000223968">
    <property type="component" value="Unassembled WGS sequence"/>
</dbReference>
<dbReference type="Gene3D" id="3.90.1410.10">
    <property type="entry name" value="set domain protein methyltransferase, domain 1"/>
    <property type="match status" value="1"/>
</dbReference>
<dbReference type="EMBL" id="PDNB01000251">
    <property type="protein sequence ID" value="PGG97312.1"/>
    <property type="molecule type" value="Genomic_DNA"/>
</dbReference>
<comment type="caution">
    <text evidence="2">The sequence shown here is derived from an EMBL/GenBank/DDBJ whole genome shotgun (WGS) entry which is preliminary data.</text>
</comment>
<dbReference type="OrthoDB" id="341421at2759"/>
<feature type="domain" description="SET" evidence="1">
    <location>
        <begin position="27"/>
        <end position="266"/>
    </location>
</feature>
<proteinExistence type="predicted"/>
<dbReference type="InterPro" id="IPR001214">
    <property type="entry name" value="SET_dom"/>
</dbReference>
<dbReference type="Pfam" id="PF00856">
    <property type="entry name" value="SET"/>
    <property type="match status" value="1"/>
</dbReference>
<dbReference type="GO" id="GO:0016279">
    <property type="term" value="F:protein-lysine N-methyltransferase activity"/>
    <property type="evidence" value="ECO:0007669"/>
    <property type="project" value="TreeGrafter"/>
</dbReference>